<dbReference type="PANTHER" id="PTHR22602:SF0">
    <property type="entry name" value="TRANSFERASE CAF17, MITOCHONDRIAL-RELATED"/>
    <property type="match status" value="1"/>
</dbReference>
<comment type="caution">
    <text evidence="3">The sequence shown here is derived from an EMBL/GenBank/DDBJ whole genome shotgun (WGS) entry which is preliminary data.</text>
</comment>
<dbReference type="GO" id="GO:0016226">
    <property type="term" value="P:iron-sulfur cluster assembly"/>
    <property type="evidence" value="ECO:0007669"/>
    <property type="project" value="TreeGrafter"/>
</dbReference>
<reference evidence="3 4" key="1">
    <citation type="submission" date="2019-03" db="EMBL/GenBank/DDBJ databases">
        <title>Diversity of the mouse oral microbiome.</title>
        <authorList>
            <person name="Joseph S."/>
            <person name="Aduse-Opoku J."/>
            <person name="Curtis M."/>
            <person name="Wade W."/>
            <person name="Hashim A."/>
        </authorList>
    </citation>
    <scope>NUCLEOTIDE SEQUENCE [LARGE SCALE GENOMIC DNA]</scope>
    <source>
        <strain evidence="3 4">P1012</strain>
    </source>
</reference>
<dbReference type="Pfam" id="PF08669">
    <property type="entry name" value="GCV_T_C"/>
    <property type="match status" value="1"/>
</dbReference>
<evidence type="ECO:0000313" key="4">
    <source>
        <dbReference type="Proteomes" id="UP000298358"/>
    </source>
</evidence>
<keyword evidence="1" id="KW-0809">Transit peptide</keyword>
<protein>
    <submittedName>
        <fullName evidence="3">Folate-binding protein</fullName>
    </submittedName>
</protein>
<dbReference type="Proteomes" id="UP000298358">
    <property type="component" value="Unassembled WGS sequence"/>
</dbReference>
<dbReference type="Gene3D" id="3.30.1360.120">
    <property type="entry name" value="Probable tRNA modification gtpase trme, domain 1"/>
    <property type="match status" value="1"/>
</dbReference>
<proteinExistence type="predicted"/>
<evidence type="ECO:0000313" key="3">
    <source>
        <dbReference type="EMBL" id="TFU34317.1"/>
    </source>
</evidence>
<dbReference type="SUPFAM" id="SSF103025">
    <property type="entry name" value="Folate-binding domain"/>
    <property type="match status" value="1"/>
</dbReference>
<accession>A0A4Y9FXX7</accession>
<dbReference type="InterPro" id="IPR045179">
    <property type="entry name" value="YgfZ/GcvT"/>
</dbReference>
<dbReference type="PANTHER" id="PTHR22602">
    <property type="entry name" value="TRANSFERASE CAF17, MITOCHONDRIAL-RELATED"/>
    <property type="match status" value="1"/>
</dbReference>
<dbReference type="InterPro" id="IPR027266">
    <property type="entry name" value="TrmE/GcvT-like"/>
</dbReference>
<dbReference type="EMBL" id="SPQB01000002">
    <property type="protein sequence ID" value="TFU34317.1"/>
    <property type="molecule type" value="Genomic_DNA"/>
</dbReference>
<sequence length="379" mass="40838">MTAGAAPFFADRAGAVASDDGIAHFGDPVREQRRLAAGEAVVPRDDRAVIEVEGPDRLTWLDSITSQALRALAPGTPTELLVLDPNGRVEHAAGVLDDGVSTWLIADAGDVAGLAKWLTMMRFRSRVEVRVRDDLAVLGYTELGTAEKTVALIAHRPHDLPLVWGDPWREVAIGGWQYAAAPAHPGAHYTWIEAIVERQALATLADVELAGLLAAEALRIAAWRPRWGREVDERAIPHEYDWLRTAVHLDKGCYRGQETVAKVHNLGHPPRRLTLLHLDGSDSVLPEPGTPVLLASSGDEASEVGHITSSARHHELGPIALAVLARRVPADATLEIRTDGSRIAAAQEIIVPADAGATAEVPRLTRLSRRPLAQQPPTT</sequence>
<evidence type="ECO:0000259" key="2">
    <source>
        <dbReference type="Pfam" id="PF08669"/>
    </source>
</evidence>
<dbReference type="AlphaFoldDB" id="A0A4Y9FXX7"/>
<dbReference type="RefSeq" id="WP_135112387.1">
    <property type="nucleotide sequence ID" value="NZ_JADGLL010000002.1"/>
</dbReference>
<organism evidence="3 4">
    <name type="scientific">Microbacterium paludicola</name>
    <dbReference type="NCBI Taxonomy" id="300019"/>
    <lineage>
        <taxon>Bacteria</taxon>
        <taxon>Bacillati</taxon>
        <taxon>Actinomycetota</taxon>
        <taxon>Actinomycetes</taxon>
        <taxon>Micrococcales</taxon>
        <taxon>Microbacteriaceae</taxon>
        <taxon>Microbacterium</taxon>
    </lineage>
</organism>
<keyword evidence="4" id="KW-1185">Reference proteome</keyword>
<dbReference type="NCBIfam" id="TIGR03317">
    <property type="entry name" value="ygfZ_signature"/>
    <property type="match status" value="1"/>
</dbReference>
<name>A0A4Y9FXX7_9MICO</name>
<gene>
    <name evidence="3" type="ORF">E4U02_01275</name>
</gene>
<evidence type="ECO:0000256" key="1">
    <source>
        <dbReference type="ARBA" id="ARBA00022946"/>
    </source>
</evidence>
<dbReference type="InterPro" id="IPR017703">
    <property type="entry name" value="YgfZ/GCV_T_CS"/>
</dbReference>
<feature type="domain" description="Aminomethyltransferase C-terminal" evidence="2">
    <location>
        <begin position="271"/>
        <end position="345"/>
    </location>
</feature>
<dbReference type="OrthoDB" id="9796287at2"/>
<dbReference type="InterPro" id="IPR013977">
    <property type="entry name" value="GcvT_C"/>
</dbReference>